<feature type="transmembrane region" description="Helical" evidence="1">
    <location>
        <begin position="101"/>
        <end position="124"/>
    </location>
</feature>
<gene>
    <name evidence="2" type="ORF">B9G39_00610</name>
</gene>
<dbReference type="EMBL" id="NDXW01000001">
    <property type="protein sequence ID" value="RDH42060.1"/>
    <property type="molecule type" value="Genomic_DNA"/>
</dbReference>
<dbReference type="Proteomes" id="UP000257039">
    <property type="component" value="Unassembled WGS sequence"/>
</dbReference>
<keyword evidence="1" id="KW-0472">Membrane</keyword>
<organism evidence="2 3">
    <name type="scientific">Zooshikella ganghwensis</name>
    <dbReference type="NCBI Taxonomy" id="202772"/>
    <lineage>
        <taxon>Bacteria</taxon>
        <taxon>Pseudomonadati</taxon>
        <taxon>Pseudomonadota</taxon>
        <taxon>Gammaproteobacteria</taxon>
        <taxon>Oceanospirillales</taxon>
        <taxon>Zooshikellaceae</taxon>
        <taxon>Zooshikella</taxon>
    </lineage>
</organism>
<evidence type="ECO:0000256" key="1">
    <source>
        <dbReference type="SAM" id="Phobius"/>
    </source>
</evidence>
<dbReference type="AlphaFoldDB" id="A0A4P9VIK7"/>
<protein>
    <submittedName>
        <fullName evidence="2">Uncharacterized protein</fullName>
    </submittedName>
</protein>
<feature type="transmembrane region" description="Helical" evidence="1">
    <location>
        <begin position="6"/>
        <end position="34"/>
    </location>
</feature>
<evidence type="ECO:0000313" key="3">
    <source>
        <dbReference type="Proteomes" id="UP000257039"/>
    </source>
</evidence>
<keyword evidence="1" id="KW-1133">Transmembrane helix</keyword>
<proteinExistence type="predicted"/>
<keyword evidence="3" id="KW-1185">Reference proteome</keyword>
<name>A0A4P9VIK7_9GAMM</name>
<accession>A0A4P9VIK7</accession>
<feature type="transmembrane region" description="Helical" evidence="1">
    <location>
        <begin position="74"/>
        <end position="95"/>
    </location>
</feature>
<keyword evidence="1" id="KW-0812">Transmembrane</keyword>
<evidence type="ECO:0000313" key="2">
    <source>
        <dbReference type="EMBL" id="RDH42060.1"/>
    </source>
</evidence>
<comment type="caution">
    <text evidence="2">The sequence shown here is derived from an EMBL/GenBank/DDBJ whole genome shotgun (WGS) entry which is preliminary data.</text>
</comment>
<reference evidence="2 3" key="1">
    <citation type="submission" date="2017-04" db="EMBL/GenBank/DDBJ databases">
        <title>Draft genome sequence of Zooshikella ganghwensis VG4 isolated from Red Sea sediments.</title>
        <authorList>
            <person name="Rehman Z."/>
            <person name="Alam I."/>
            <person name="Kamau A."/>
            <person name="Bajic V."/>
            <person name="Leiknes T."/>
        </authorList>
    </citation>
    <scope>NUCLEOTIDE SEQUENCE [LARGE SCALE GENOMIC DNA]</scope>
    <source>
        <strain evidence="2 3">VG4</strain>
    </source>
</reference>
<sequence>MDLYYTFTLICLLLLTTLIAIPLFPKEVFIFYFIHSNSRKKVELLMIAKQLTEKLAVIKSKSSRKLQLTSCIKPVVYGTILQIAIFLSHYFHILIMKHEVVNLTLLTIFIVYSGHIIYNLSYLLQTVVFLKRQQSTLNLLEQLKRKERKLRKGLTF</sequence>